<keyword evidence="6" id="KW-1185">Reference proteome</keyword>
<dbReference type="SMART" id="SM00368">
    <property type="entry name" value="LRR_RI"/>
    <property type="match status" value="4"/>
</dbReference>
<feature type="region of interest" description="Disordered" evidence="4">
    <location>
        <begin position="264"/>
        <end position="289"/>
    </location>
</feature>
<feature type="compositionally biased region" description="Low complexity" evidence="4">
    <location>
        <begin position="371"/>
        <end position="408"/>
    </location>
</feature>
<keyword evidence="3" id="KW-0677">Repeat</keyword>
<feature type="compositionally biased region" description="Low complexity" evidence="4">
    <location>
        <begin position="556"/>
        <end position="566"/>
    </location>
</feature>
<dbReference type="GO" id="GO:0031267">
    <property type="term" value="F:small GTPase binding"/>
    <property type="evidence" value="ECO:0007669"/>
    <property type="project" value="TreeGrafter"/>
</dbReference>
<dbReference type="GO" id="GO:0006913">
    <property type="term" value="P:nucleocytoplasmic transport"/>
    <property type="evidence" value="ECO:0007669"/>
    <property type="project" value="TreeGrafter"/>
</dbReference>
<dbReference type="PANTHER" id="PTHR24113:SF12">
    <property type="entry name" value="RAN GTPASE-ACTIVATING PROTEIN 1"/>
    <property type="match status" value="1"/>
</dbReference>
<feature type="compositionally biased region" description="Low complexity" evidence="4">
    <location>
        <begin position="71"/>
        <end position="87"/>
    </location>
</feature>
<dbReference type="InterPro" id="IPR032675">
    <property type="entry name" value="LRR_dom_sf"/>
</dbReference>
<feature type="compositionally biased region" description="Basic residues" evidence="4">
    <location>
        <begin position="60"/>
        <end position="70"/>
    </location>
</feature>
<dbReference type="SUPFAM" id="SSF52047">
    <property type="entry name" value="RNI-like"/>
    <property type="match status" value="1"/>
</dbReference>
<dbReference type="GO" id="GO:0005634">
    <property type="term" value="C:nucleus"/>
    <property type="evidence" value="ECO:0007669"/>
    <property type="project" value="TreeGrafter"/>
</dbReference>
<feature type="compositionally biased region" description="Basic and acidic residues" evidence="4">
    <location>
        <begin position="497"/>
        <end position="544"/>
    </location>
</feature>
<reference evidence="5 6" key="1">
    <citation type="journal article" date="2021" name="Elife">
        <title>Chloroplast acquisition without the gene transfer in kleptoplastic sea slugs, Plakobranchus ocellatus.</title>
        <authorList>
            <person name="Maeda T."/>
            <person name="Takahashi S."/>
            <person name="Yoshida T."/>
            <person name="Shimamura S."/>
            <person name="Takaki Y."/>
            <person name="Nagai Y."/>
            <person name="Toyoda A."/>
            <person name="Suzuki Y."/>
            <person name="Arimoto A."/>
            <person name="Ishii H."/>
            <person name="Satoh N."/>
            <person name="Nishiyama T."/>
            <person name="Hasebe M."/>
            <person name="Maruyama T."/>
            <person name="Minagawa J."/>
            <person name="Obokata J."/>
            <person name="Shigenobu S."/>
        </authorList>
    </citation>
    <scope>NUCLEOTIDE SEQUENCE [LARGE SCALE GENOMIC DNA]</scope>
</reference>
<sequence>MYGSFGFAVIFFLPGGLEHFQPKDARGVEKTTGKVDINELTSDDESDHDSPRQLAPLTKQKSKGKGRNVRARSASSRSHSTSGSSSESESEQTARGQAQSKVVALKAEEAKIKQASGPVTKSSPPDAGRGKNHNSGESELKGGNEEKAAFVERQAEPTGEKQVDNDDDEKVASTRLESVTAIEEVKEKKDRRDSASSTSSSSSSSSSKSGQGSTRDYSTSGKHEIKGKDEEKMAEARESDYNHEKEEKKIEASALEAAVSIEVDVDARPVEQPGHFDNRNMEEEEKEEAGITVIGEVAEGSEEQDTDMAQTSVKAQAVVEVMDNRDVLEPIEEHQKEETTSDPPVVDADIQGPVQVEPDEVEKPSSKRRGSAASTGSTSSAVSSSSSSGSASIADKAPNTANDPTATAQQVGVQHQEQGSATTQEEKVELSSAQQKSEQPPTSPDSKDEKKDSESEDSESDSSSSDSDNEQTETKMKNNEVDQQADSDVLALLVSKVAEEKSEEEERMRIKKLEEEEERERQRKLQEEEQETRRKMEEEQEKKMSALPSVTISKHASGSSADSSSDSSDDDGDKGNRKKVKASSKTEVIKTEADVHSSDRKQSVTSYNADSDPEATHGGNDPDNVANTRDGSVSPPGPPPASLPLVHPGSIQPLLEKSRVMVEIKGVTLNKSQLYECAEHISSHRQISQVNLVNCGLDDDDLQKVVEALKLSDSNPVLLNLSLNPLTSACVDYILDLLDTKPSIEAILLQGTRLGDAGVEHLIDGLLGQHQQKKEERTESGEPLKELRELDLSDCKIGDDGAKAVARLVRSDMEVDTLTLSSNQAVTEHGWTALGDALSHNTTLETLTLDHNLLGDPGIRAVASGLQRNTSVTALDLNGVGITLTGGQVLLELLKQNTTLLEITLVGNSRLDKATLDNIGKYIALNKTMGGSQTQSQ</sequence>
<evidence type="ECO:0000313" key="5">
    <source>
        <dbReference type="EMBL" id="GFO02011.1"/>
    </source>
</evidence>
<feature type="compositionally biased region" description="Polar residues" evidence="4">
    <location>
        <begin position="409"/>
        <end position="423"/>
    </location>
</feature>
<comment type="caution">
    <text evidence="5">The sequence shown here is derived from an EMBL/GenBank/DDBJ whole genome shotgun (WGS) entry which is preliminary data.</text>
</comment>
<name>A0AAV4A5U0_9GAST</name>
<dbReference type="Gene3D" id="3.80.10.10">
    <property type="entry name" value="Ribonuclease Inhibitor"/>
    <property type="match status" value="2"/>
</dbReference>
<feature type="compositionally biased region" description="Basic and acidic residues" evidence="4">
    <location>
        <begin position="183"/>
        <end position="194"/>
    </location>
</feature>
<dbReference type="GO" id="GO:0005829">
    <property type="term" value="C:cytosol"/>
    <property type="evidence" value="ECO:0007669"/>
    <property type="project" value="TreeGrafter"/>
</dbReference>
<protein>
    <submittedName>
        <fullName evidence="5">Nucleotide-binding oligomerization domain-containing protein 2</fullName>
    </submittedName>
</protein>
<dbReference type="InterPro" id="IPR001611">
    <property type="entry name" value="Leu-rich_rpt"/>
</dbReference>
<feature type="compositionally biased region" description="Basic and acidic residues" evidence="4">
    <location>
        <begin position="587"/>
        <end position="602"/>
    </location>
</feature>
<evidence type="ECO:0000256" key="4">
    <source>
        <dbReference type="SAM" id="MobiDB-lite"/>
    </source>
</evidence>
<evidence type="ECO:0000313" key="6">
    <source>
        <dbReference type="Proteomes" id="UP000735302"/>
    </source>
</evidence>
<feature type="compositionally biased region" description="Basic and acidic residues" evidence="4">
    <location>
        <begin position="265"/>
        <end position="281"/>
    </location>
</feature>
<evidence type="ECO:0000256" key="3">
    <source>
        <dbReference type="ARBA" id="ARBA00022737"/>
    </source>
</evidence>
<feature type="region of interest" description="Disordered" evidence="4">
    <location>
        <begin position="24"/>
        <end position="249"/>
    </location>
</feature>
<feature type="compositionally biased region" description="Low complexity" evidence="4">
    <location>
        <begin position="195"/>
        <end position="209"/>
    </location>
</feature>
<dbReference type="InterPro" id="IPR027038">
    <property type="entry name" value="RanGap"/>
</dbReference>
<evidence type="ECO:0000256" key="1">
    <source>
        <dbReference type="ARBA" id="ARBA00022468"/>
    </source>
</evidence>
<evidence type="ECO:0000256" key="2">
    <source>
        <dbReference type="ARBA" id="ARBA00022614"/>
    </source>
</evidence>
<dbReference type="Proteomes" id="UP000735302">
    <property type="component" value="Unassembled WGS sequence"/>
</dbReference>
<feature type="compositionally biased region" description="Polar residues" evidence="4">
    <location>
        <begin position="210"/>
        <end position="220"/>
    </location>
</feature>
<dbReference type="GO" id="GO:0048471">
    <property type="term" value="C:perinuclear region of cytoplasm"/>
    <property type="evidence" value="ECO:0007669"/>
    <property type="project" value="TreeGrafter"/>
</dbReference>
<feature type="compositionally biased region" description="Basic and acidic residues" evidence="4">
    <location>
        <begin position="24"/>
        <end position="37"/>
    </location>
</feature>
<keyword evidence="1" id="KW-0343">GTPase activation</keyword>
<feature type="compositionally biased region" description="Basic and acidic residues" evidence="4">
    <location>
        <begin position="221"/>
        <end position="249"/>
    </location>
</feature>
<feature type="compositionally biased region" description="Basic and acidic residues" evidence="4">
    <location>
        <begin position="324"/>
        <end position="339"/>
    </location>
</feature>
<feature type="compositionally biased region" description="Polar residues" evidence="4">
    <location>
        <begin position="431"/>
        <end position="440"/>
    </location>
</feature>
<dbReference type="Pfam" id="PF13516">
    <property type="entry name" value="LRR_6"/>
    <property type="match status" value="2"/>
</dbReference>
<accession>A0AAV4A5U0</accession>
<feature type="compositionally biased region" description="Basic and acidic residues" evidence="4">
    <location>
        <begin position="134"/>
        <end position="164"/>
    </location>
</feature>
<dbReference type="PANTHER" id="PTHR24113">
    <property type="entry name" value="RAN GTPASE-ACTIVATING PROTEIN 1"/>
    <property type="match status" value="1"/>
</dbReference>
<gene>
    <name evidence="5" type="ORF">PoB_002851600</name>
</gene>
<keyword evidence="2" id="KW-0433">Leucine-rich repeat</keyword>
<organism evidence="5 6">
    <name type="scientific">Plakobranchus ocellatus</name>
    <dbReference type="NCBI Taxonomy" id="259542"/>
    <lineage>
        <taxon>Eukaryota</taxon>
        <taxon>Metazoa</taxon>
        <taxon>Spiralia</taxon>
        <taxon>Lophotrochozoa</taxon>
        <taxon>Mollusca</taxon>
        <taxon>Gastropoda</taxon>
        <taxon>Heterobranchia</taxon>
        <taxon>Euthyneura</taxon>
        <taxon>Panpulmonata</taxon>
        <taxon>Sacoglossa</taxon>
        <taxon>Placobranchoidea</taxon>
        <taxon>Plakobranchidae</taxon>
        <taxon>Plakobranchus</taxon>
    </lineage>
</organism>
<dbReference type="AlphaFoldDB" id="A0AAV4A5U0"/>
<dbReference type="GO" id="GO:0005096">
    <property type="term" value="F:GTPase activator activity"/>
    <property type="evidence" value="ECO:0007669"/>
    <property type="project" value="UniProtKB-KW"/>
</dbReference>
<feature type="region of interest" description="Disordered" evidence="4">
    <location>
        <begin position="324"/>
        <end position="648"/>
    </location>
</feature>
<dbReference type="EMBL" id="BLXT01003557">
    <property type="protein sequence ID" value="GFO02011.1"/>
    <property type="molecule type" value="Genomic_DNA"/>
</dbReference>
<proteinExistence type="predicted"/>